<dbReference type="InterPro" id="IPR036443">
    <property type="entry name" value="Znf_RanBP2_sf"/>
</dbReference>
<dbReference type="GO" id="GO:0005737">
    <property type="term" value="C:cytoplasm"/>
    <property type="evidence" value="ECO:0007669"/>
    <property type="project" value="TreeGrafter"/>
</dbReference>
<evidence type="ECO:0000259" key="6">
    <source>
        <dbReference type="PROSITE" id="PS50199"/>
    </source>
</evidence>
<feature type="region of interest" description="Disordered" evidence="5">
    <location>
        <begin position="854"/>
        <end position="886"/>
    </location>
</feature>
<dbReference type="Pfam" id="PF00641">
    <property type="entry name" value="Zn_ribbon_RanBP"/>
    <property type="match status" value="2"/>
</dbReference>
<evidence type="ECO:0000256" key="4">
    <source>
        <dbReference type="PROSITE-ProRule" id="PRU00322"/>
    </source>
</evidence>
<dbReference type="SMART" id="SM00547">
    <property type="entry name" value="ZnF_RBZ"/>
    <property type="match status" value="2"/>
</dbReference>
<feature type="compositionally biased region" description="Polar residues" evidence="5">
    <location>
        <begin position="743"/>
        <end position="782"/>
    </location>
</feature>
<dbReference type="InterPro" id="IPR001876">
    <property type="entry name" value="Znf_RanBP2"/>
</dbReference>
<dbReference type="PANTHER" id="PTHR23111:SF30">
    <property type="entry name" value="ZINC FINGER PROTEIN VAR3, CHLOROPLASTIC"/>
    <property type="match status" value="1"/>
</dbReference>
<evidence type="ECO:0000256" key="3">
    <source>
        <dbReference type="ARBA" id="ARBA00022833"/>
    </source>
</evidence>
<keyword evidence="2 4" id="KW-0863">Zinc-finger</keyword>
<feature type="domain" description="RanBP2-type" evidence="6">
    <location>
        <begin position="361"/>
        <end position="390"/>
    </location>
</feature>
<gene>
    <name evidence="7" type="ORF">LITE_LOCUS4642</name>
</gene>
<proteinExistence type="predicted"/>
<feature type="compositionally biased region" description="Polar residues" evidence="5">
    <location>
        <begin position="650"/>
        <end position="736"/>
    </location>
</feature>
<evidence type="ECO:0000256" key="1">
    <source>
        <dbReference type="ARBA" id="ARBA00022723"/>
    </source>
</evidence>
<dbReference type="GO" id="GO:0008270">
    <property type="term" value="F:zinc ion binding"/>
    <property type="evidence" value="ECO:0007669"/>
    <property type="project" value="UniProtKB-KW"/>
</dbReference>
<comment type="caution">
    <text evidence="7">The sequence shown here is derived from an EMBL/GenBank/DDBJ whole genome shotgun (WGS) entry which is preliminary data.</text>
</comment>
<keyword evidence="3" id="KW-0862">Zinc</keyword>
<keyword evidence="8" id="KW-1185">Reference proteome</keyword>
<keyword evidence="1" id="KW-0479">Metal-binding</keyword>
<evidence type="ECO:0000256" key="2">
    <source>
        <dbReference type="ARBA" id="ARBA00022771"/>
    </source>
</evidence>
<dbReference type="SUPFAM" id="SSF90209">
    <property type="entry name" value="Ran binding protein zinc finger-like"/>
    <property type="match status" value="1"/>
</dbReference>
<dbReference type="Proteomes" id="UP001154282">
    <property type="component" value="Unassembled WGS sequence"/>
</dbReference>
<feature type="region of interest" description="Disordered" evidence="5">
    <location>
        <begin position="603"/>
        <end position="803"/>
    </location>
</feature>
<dbReference type="GO" id="GO:0003729">
    <property type="term" value="F:mRNA binding"/>
    <property type="evidence" value="ECO:0007669"/>
    <property type="project" value="TreeGrafter"/>
</dbReference>
<dbReference type="Gene3D" id="4.10.1060.10">
    <property type="entry name" value="Zinc finger, RanBP2-type"/>
    <property type="match status" value="2"/>
</dbReference>
<dbReference type="EMBL" id="CAMGYJ010000002">
    <property type="protein sequence ID" value="CAI0385069.1"/>
    <property type="molecule type" value="Genomic_DNA"/>
</dbReference>
<name>A0AAV0HJF6_9ROSI</name>
<feature type="domain" description="RanBP2-type" evidence="6">
    <location>
        <begin position="328"/>
        <end position="357"/>
    </location>
</feature>
<dbReference type="PROSITE" id="PS50199">
    <property type="entry name" value="ZF_RANBP2_2"/>
    <property type="match status" value="2"/>
</dbReference>
<feature type="compositionally biased region" description="Polar residues" evidence="5">
    <location>
        <begin position="479"/>
        <end position="510"/>
    </location>
</feature>
<organism evidence="7 8">
    <name type="scientific">Linum tenue</name>
    <dbReference type="NCBI Taxonomy" id="586396"/>
    <lineage>
        <taxon>Eukaryota</taxon>
        <taxon>Viridiplantae</taxon>
        <taxon>Streptophyta</taxon>
        <taxon>Embryophyta</taxon>
        <taxon>Tracheophyta</taxon>
        <taxon>Spermatophyta</taxon>
        <taxon>Magnoliopsida</taxon>
        <taxon>eudicotyledons</taxon>
        <taxon>Gunneridae</taxon>
        <taxon>Pentapetalae</taxon>
        <taxon>rosids</taxon>
        <taxon>fabids</taxon>
        <taxon>Malpighiales</taxon>
        <taxon>Linaceae</taxon>
        <taxon>Linum</taxon>
    </lineage>
</organism>
<dbReference type="AlphaFoldDB" id="A0AAV0HJF6"/>
<feature type="compositionally biased region" description="Polar residues" evidence="5">
    <location>
        <begin position="860"/>
        <end position="876"/>
    </location>
</feature>
<feature type="region of interest" description="Disordered" evidence="5">
    <location>
        <begin position="479"/>
        <end position="519"/>
    </location>
</feature>
<feature type="non-terminal residue" evidence="7">
    <location>
        <position position="1"/>
    </location>
</feature>
<accession>A0AAV0HJF6</accession>
<evidence type="ECO:0000256" key="5">
    <source>
        <dbReference type="SAM" id="MobiDB-lite"/>
    </source>
</evidence>
<evidence type="ECO:0000313" key="7">
    <source>
        <dbReference type="EMBL" id="CAI0385069.1"/>
    </source>
</evidence>
<protein>
    <recommendedName>
        <fullName evidence="6">RanBP2-type domain-containing protein</fullName>
    </recommendedName>
</protein>
<reference evidence="7" key="1">
    <citation type="submission" date="2022-08" db="EMBL/GenBank/DDBJ databases">
        <authorList>
            <person name="Gutierrez-Valencia J."/>
        </authorList>
    </citation>
    <scope>NUCLEOTIDE SEQUENCE</scope>
</reference>
<sequence length="886" mass="98668">PFFSADDRVLELENRCRRQQPYADINFARRSFYDIRRPLNTREMGGATRLFTLLTSTTSSSPLLLPHHRQCPALLRLACRHRRRQLSFSSIPHRIRCSHNLQSSTPSLPPSFRTKSSRQFYAQATFAGQSSNSSHQPPPVFHQWPEWSNFLQNISALGYFNRQVIDSEIEEFVDPTNLPDEFVRTTIACLAFGRDRPEILGLLSRRDIATVITNGMPLLLFKNGEELVRRMQLFLDGQSRNVPSADRAQTVDLMKILVTYAGNVMPFGNMNVDSKQEVELSVRNILGQLSQFSYNSIPSFQPSPAVRNQFLERNVPGPSPVGPNVEMKKGDWICSRCNFMNFARNIKCLDCEEARPKRQLTGGEWECPECDYFNYGRNMVCIRCDCKRPGEVSLRTMGSGPGLESGYGTQSNGGDIDNRLAANEEKAQRWFSKMSQMDNSSDINSAIPDEDFPEIMPLRKGGNMFNVSTRKTPLERRLSNAQNQKASGNDSNRLQPTDNFRPPASSTGEQSVFEDKQGDNSDSWFKKVAELHNVADVDSALADDDFPDIMPMRKGENRFVVPMKKDRSLTSPLYKRRAAMEQANDTNYVPFVPFPPNYFAKKVDQQQQSGQGSENKAIETPNSSTPESSASYPGPGFSDAARVPGLMGAQQPSTLTPPDQNLTSAGSRSQPSGWNPENQGGNPKTGVSNSASVHGFENQPNFVGAQQSSTQIPPNMNLSGNRGQPTRWTPESSGSNPRPGASNAASTHGSENQPNSMRAQQNSVRHMSKPSSNVAGSISEPSGWSGKSLEGSAVKADPDPLDMSEEAKAERWFKRVAQIKDISELSQIPDEDFPSIMPMRKGVNRFVVSKRKTPLERRLTSTQYRRNLPIVSSDQPPRNEGGDDSQ</sequence>
<evidence type="ECO:0000313" key="8">
    <source>
        <dbReference type="Proteomes" id="UP001154282"/>
    </source>
</evidence>
<feature type="compositionally biased region" description="Polar residues" evidence="5">
    <location>
        <begin position="605"/>
        <end position="631"/>
    </location>
</feature>
<dbReference type="PANTHER" id="PTHR23111">
    <property type="entry name" value="ZINC FINGER PROTEIN"/>
    <property type="match status" value="1"/>
</dbReference>
<dbReference type="PROSITE" id="PS01358">
    <property type="entry name" value="ZF_RANBP2_1"/>
    <property type="match status" value="2"/>
</dbReference>